<gene>
    <name evidence="2" type="ORF">B0F90DRAFT_1711140</name>
</gene>
<evidence type="ECO:0000256" key="1">
    <source>
        <dbReference type="SAM" id="MobiDB-lite"/>
    </source>
</evidence>
<dbReference type="AlphaFoldDB" id="A0AAD4QPL0"/>
<accession>A0AAD4QPL0</accession>
<dbReference type="EMBL" id="WTXG01000009">
    <property type="protein sequence ID" value="KAI0303449.1"/>
    <property type="molecule type" value="Genomic_DNA"/>
</dbReference>
<reference evidence="2" key="1">
    <citation type="journal article" date="2022" name="New Phytol.">
        <title>Evolutionary transition to the ectomycorrhizal habit in the genomes of a hyperdiverse lineage of mushroom-forming fungi.</title>
        <authorList>
            <person name="Looney B."/>
            <person name="Miyauchi S."/>
            <person name="Morin E."/>
            <person name="Drula E."/>
            <person name="Courty P.E."/>
            <person name="Kohler A."/>
            <person name="Kuo A."/>
            <person name="LaButti K."/>
            <person name="Pangilinan J."/>
            <person name="Lipzen A."/>
            <person name="Riley R."/>
            <person name="Andreopoulos W."/>
            <person name="He G."/>
            <person name="Johnson J."/>
            <person name="Nolan M."/>
            <person name="Tritt A."/>
            <person name="Barry K.W."/>
            <person name="Grigoriev I.V."/>
            <person name="Nagy L.G."/>
            <person name="Hibbett D."/>
            <person name="Henrissat B."/>
            <person name="Matheny P.B."/>
            <person name="Labbe J."/>
            <person name="Martin F.M."/>
        </authorList>
    </citation>
    <scope>NUCLEOTIDE SEQUENCE</scope>
    <source>
        <strain evidence="2">BPL690</strain>
    </source>
</reference>
<keyword evidence="3" id="KW-1185">Reference proteome</keyword>
<dbReference type="Proteomes" id="UP001203297">
    <property type="component" value="Unassembled WGS sequence"/>
</dbReference>
<evidence type="ECO:0000313" key="2">
    <source>
        <dbReference type="EMBL" id="KAI0303449.1"/>
    </source>
</evidence>
<sequence length="174" mass="18891">MVANGLMQQDMLTVRENTRRNATTGYKPESQYRPMLALNPEGRKVTFLTRTPTSPQAKHNDNSLGVVTAEESSKREEAPAPAPGMVETRQLPPSPLSQGVPSRARTSTLFTSLNVAVPHAIRQLHHTRAFDDTQEHTTVGSCGAAHYDNCAVRAASSIVDQVTTAQLGTAFLPR</sequence>
<organism evidence="2 3">
    <name type="scientific">Multifurca ochricompacta</name>
    <dbReference type="NCBI Taxonomy" id="376703"/>
    <lineage>
        <taxon>Eukaryota</taxon>
        <taxon>Fungi</taxon>
        <taxon>Dikarya</taxon>
        <taxon>Basidiomycota</taxon>
        <taxon>Agaricomycotina</taxon>
        <taxon>Agaricomycetes</taxon>
        <taxon>Russulales</taxon>
        <taxon>Russulaceae</taxon>
        <taxon>Multifurca</taxon>
    </lineage>
</organism>
<name>A0AAD4QPL0_9AGAM</name>
<feature type="compositionally biased region" description="Polar residues" evidence="1">
    <location>
        <begin position="51"/>
        <end position="65"/>
    </location>
</feature>
<evidence type="ECO:0000313" key="3">
    <source>
        <dbReference type="Proteomes" id="UP001203297"/>
    </source>
</evidence>
<feature type="region of interest" description="Disordered" evidence="1">
    <location>
        <begin position="51"/>
        <end position="102"/>
    </location>
</feature>
<comment type="caution">
    <text evidence="2">The sequence shown here is derived from an EMBL/GenBank/DDBJ whole genome shotgun (WGS) entry which is preliminary data.</text>
</comment>
<proteinExistence type="predicted"/>
<protein>
    <submittedName>
        <fullName evidence="2">Uncharacterized protein</fullName>
    </submittedName>
</protein>